<evidence type="ECO:0000259" key="1">
    <source>
        <dbReference type="Pfam" id="PF13472"/>
    </source>
</evidence>
<dbReference type="OrthoDB" id="252349at2"/>
<feature type="domain" description="SGNH hydrolase-type esterase" evidence="1">
    <location>
        <begin position="40"/>
        <end position="225"/>
    </location>
</feature>
<dbReference type="Proteomes" id="UP000198584">
    <property type="component" value="Unassembled WGS sequence"/>
</dbReference>
<gene>
    <name evidence="2" type="ORF">SAMN05421743_11434</name>
</gene>
<dbReference type="InterPro" id="IPR051532">
    <property type="entry name" value="Ester_Hydrolysis_Enzymes"/>
</dbReference>
<evidence type="ECO:0000313" key="2">
    <source>
        <dbReference type="EMBL" id="SEB04900.1"/>
    </source>
</evidence>
<dbReference type="InterPro" id="IPR036514">
    <property type="entry name" value="SGNH_hydro_sf"/>
</dbReference>
<dbReference type="RefSeq" id="WP_093045859.1">
    <property type="nucleotide sequence ID" value="NZ_FNQR01000014.1"/>
</dbReference>
<dbReference type="SUPFAM" id="SSF52266">
    <property type="entry name" value="SGNH hydrolase"/>
    <property type="match status" value="1"/>
</dbReference>
<protein>
    <submittedName>
        <fullName evidence="2">Lysophospholipase L1</fullName>
    </submittedName>
</protein>
<dbReference type="PANTHER" id="PTHR30383:SF27">
    <property type="entry name" value="SPORE GERMINATION LIPASE LIPC"/>
    <property type="match status" value="1"/>
</dbReference>
<dbReference type="GO" id="GO:0004622">
    <property type="term" value="F:phosphatidylcholine lysophospholipase activity"/>
    <property type="evidence" value="ECO:0007669"/>
    <property type="project" value="TreeGrafter"/>
</dbReference>
<evidence type="ECO:0000313" key="3">
    <source>
        <dbReference type="Proteomes" id="UP000198584"/>
    </source>
</evidence>
<name>A0A1H4G789_9BACI</name>
<reference evidence="2 3" key="1">
    <citation type="submission" date="2016-10" db="EMBL/GenBank/DDBJ databases">
        <authorList>
            <person name="de Groot N.N."/>
        </authorList>
    </citation>
    <scope>NUCLEOTIDE SEQUENCE [LARGE SCALE GENOMIC DNA]</scope>
    <source>
        <strain evidence="2 3">CCM7597</strain>
    </source>
</reference>
<dbReference type="EMBL" id="FNQR01000014">
    <property type="protein sequence ID" value="SEB04900.1"/>
    <property type="molecule type" value="Genomic_DNA"/>
</dbReference>
<dbReference type="STRING" id="571932.SAMN05421743_11434"/>
<dbReference type="Gene3D" id="3.40.50.1110">
    <property type="entry name" value="SGNH hydrolase"/>
    <property type="match status" value="1"/>
</dbReference>
<proteinExistence type="predicted"/>
<organism evidence="2 3">
    <name type="scientific">Thalassobacillus cyri</name>
    <dbReference type="NCBI Taxonomy" id="571932"/>
    <lineage>
        <taxon>Bacteria</taxon>
        <taxon>Bacillati</taxon>
        <taxon>Bacillota</taxon>
        <taxon>Bacilli</taxon>
        <taxon>Bacillales</taxon>
        <taxon>Bacillaceae</taxon>
        <taxon>Thalassobacillus</taxon>
    </lineage>
</organism>
<dbReference type="AlphaFoldDB" id="A0A1H4G789"/>
<dbReference type="PANTHER" id="PTHR30383">
    <property type="entry name" value="THIOESTERASE 1/PROTEASE 1/LYSOPHOSPHOLIPASE L1"/>
    <property type="match status" value="1"/>
</dbReference>
<sequence length="236" mass="26503">MKKILISILVLLVIISAISYFLAQQQKQKAKTNENEQLVALGDSLTYGVGDKTGTGYVGDLQKLLSENHDGPVTVHNYGIPGQQTDGLLQQLKKSDIQENVAEADFIIIFIGTNDLIKSNGGDLAKLYDERIERGKADYEKNLTRIFSIIRENNPDAPVLYLGLYNPFPSSAEIEKVVGNWNDSSQKIVSNYSRTKFIETNGLFDKKSDKYFSDALHPTEKGYKLITQKIIKEYDF</sequence>
<accession>A0A1H4G789</accession>
<dbReference type="InterPro" id="IPR013830">
    <property type="entry name" value="SGNH_hydro"/>
</dbReference>
<keyword evidence="3" id="KW-1185">Reference proteome</keyword>
<dbReference type="Pfam" id="PF13472">
    <property type="entry name" value="Lipase_GDSL_2"/>
    <property type="match status" value="1"/>
</dbReference>